<proteinExistence type="inferred from homology"/>
<dbReference type="Proteomes" id="UP000559010">
    <property type="component" value="Unassembled WGS sequence"/>
</dbReference>
<feature type="active site" description="Electrophile" evidence="7">
    <location>
        <position position="98"/>
    </location>
</feature>
<feature type="binding site" evidence="7">
    <location>
        <position position="176"/>
    </location>
    <ligand>
        <name>substrate</name>
    </ligand>
</feature>
<comment type="subunit">
    <text evidence="7 8">Homodimer.</text>
</comment>
<reference evidence="9 10" key="1">
    <citation type="submission" date="2020-04" db="EMBL/GenBank/DDBJ databases">
        <title>Flammeovirgaceae bacterium KN852 isolated from deep sea.</title>
        <authorList>
            <person name="Zhang D.-C."/>
        </authorList>
    </citation>
    <scope>NUCLEOTIDE SEQUENCE [LARGE SCALE GENOMIC DNA]</scope>
    <source>
        <strain evidence="9 10">KN852</strain>
    </source>
</reference>
<keyword evidence="5 7" id="KW-0324">Glycolysis</keyword>
<dbReference type="RefSeq" id="WP_169677685.1">
    <property type="nucleotide sequence ID" value="NZ_JABBNU010000001.1"/>
</dbReference>
<dbReference type="InterPro" id="IPR013785">
    <property type="entry name" value="Aldolase_TIM"/>
</dbReference>
<dbReference type="UniPathway" id="UPA00138"/>
<dbReference type="PANTHER" id="PTHR21139:SF42">
    <property type="entry name" value="TRIOSEPHOSPHATE ISOMERASE"/>
    <property type="match status" value="1"/>
</dbReference>
<comment type="function">
    <text evidence="7">Involved in the gluconeogenesis. Catalyzes stereospecifically the conversion of dihydroxyacetone phosphate (DHAP) to D-glyceraldehyde-3-phosphate (G3P).</text>
</comment>
<comment type="catalytic activity">
    <reaction evidence="7 8">
        <text>D-glyceraldehyde 3-phosphate = dihydroxyacetone phosphate</text>
        <dbReference type="Rhea" id="RHEA:18585"/>
        <dbReference type="ChEBI" id="CHEBI:57642"/>
        <dbReference type="ChEBI" id="CHEBI:59776"/>
        <dbReference type="EC" id="5.3.1.1"/>
    </reaction>
</comment>
<evidence type="ECO:0000256" key="3">
    <source>
        <dbReference type="ARBA" id="ARBA00022432"/>
    </source>
</evidence>
<dbReference type="GO" id="GO:0046166">
    <property type="term" value="P:glyceraldehyde-3-phosphate biosynthetic process"/>
    <property type="evidence" value="ECO:0007669"/>
    <property type="project" value="TreeGrafter"/>
</dbReference>
<gene>
    <name evidence="7" type="primary">tpiA</name>
    <name evidence="9" type="ORF">HH304_01575</name>
</gene>
<dbReference type="PROSITE" id="PS51440">
    <property type="entry name" value="TIM_2"/>
    <property type="match status" value="1"/>
</dbReference>
<dbReference type="InterPro" id="IPR022896">
    <property type="entry name" value="TrioseP_Isoase_bac/euk"/>
</dbReference>
<comment type="similarity">
    <text evidence="2 7 8">Belongs to the triosephosphate isomerase family.</text>
</comment>
<evidence type="ECO:0000256" key="2">
    <source>
        <dbReference type="ARBA" id="ARBA00007422"/>
    </source>
</evidence>
<dbReference type="Gene3D" id="3.20.20.70">
    <property type="entry name" value="Aldolase class I"/>
    <property type="match status" value="1"/>
</dbReference>
<organism evidence="9 10">
    <name type="scientific">Marinigracilibium pacificum</name>
    <dbReference type="NCBI Taxonomy" id="2729599"/>
    <lineage>
        <taxon>Bacteria</taxon>
        <taxon>Pseudomonadati</taxon>
        <taxon>Bacteroidota</taxon>
        <taxon>Cytophagia</taxon>
        <taxon>Cytophagales</taxon>
        <taxon>Flammeovirgaceae</taxon>
        <taxon>Marinigracilibium</taxon>
    </lineage>
</organism>
<accession>A0A848IV14</accession>
<protein>
    <recommendedName>
        <fullName evidence="7 8">Triosephosphate isomerase</fullName>
        <shortName evidence="7">TIM</shortName>
        <shortName evidence="7">TPI</shortName>
        <ecNumber evidence="7 8">5.3.1.1</ecNumber>
    </recommendedName>
    <alternativeName>
        <fullName evidence="7">Triose-phosphate isomerase</fullName>
    </alternativeName>
</protein>
<keyword evidence="10" id="KW-1185">Reference proteome</keyword>
<evidence type="ECO:0000256" key="4">
    <source>
        <dbReference type="ARBA" id="ARBA00022490"/>
    </source>
</evidence>
<dbReference type="EMBL" id="JABBNU010000001">
    <property type="protein sequence ID" value="NMM47071.1"/>
    <property type="molecule type" value="Genomic_DNA"/>
</dbReference>
<keyword evidence="4 7" id="KW-0963">Cytoplasm</keyword>
<dbReference type="SUPFAM" id="SSF51351">
    <property type="entry name" value="Triosephosphate isomerase (TIM)"/>
    <property type="match status" value="1"/>
</dbReference>
<dbReference type="GO" id="GO:0005829">
    <property type="term" value="C:cytosol"/>
    <property type="evidence" value="ECO:0007669"/>
    <property type="project" value="TreeGrafter"/>
</dbReference>
<comment type="pathway">
    <text evidence="7 8">Carbohydrate biosynthesis; gluconeogenesis.</text>
</comment>
<dbReference type="UniPathway" id="UPA00109">
    <property type="reaction ID" value="UER00189"/>
</dbReference>
<dbReference type="GO" id="GO:0004807">
    <property type="term" value="F:triose-phosphate isomerase activity"/>
    <property type="evidence" value="ECO:0007669"/>
    <property type="project" value="UniProtKB-UniRule"/>
</dbReference>
<evidence type="ECO:0000313" key="10">
    <source>
        <dbReference type="Proteomes" id="UP000559010"/>
    </source>
</evidence>
<comment type="caution">
    <text evidence="9">The sequence shown here is derived from an EMBL/GenBank/DDBJ whole genome shotgun (WGS) entry which is preliminary data.</text>
</comment>
<dbReference type="InterPro" id="IPR020861">
    <property type="entry name" value="Triosephosphate_isomerase_AS"/>
</dbReference>
<dbReference type="CDD" id="cd00311">
    <property type="entry name" value="TIM"/>
    <property type="match status" value="1"/>
</dbReference>
<feature type="binding site" evidence="7">
    <location>
        <position position="216"/>
    </location>
    <ligand>
        <name>substrate</name>
    </ligand>
</feature>
<dbReference type="FunFam" id="3.20.20.70:FF:000016">
    <property type="entry name" value="Triosephosphate isomerase"/>
    <property type="match status" value="1"/>
</dbReference>
<feature type="active site" description="Proton acceptor" evidence="7">
    <location>
        <position position="170"/>
    </location>
</feature>
<dbReference type="InterPro" id="IPR000652">
    <property type="entry name" value="Triosephosphate_isomerase"/>
</dbReference>
<dbReference type="PROSITE" id="PS00171">
    <property type="entry name" value="TIM_1"/>
    <property type="match status" value="1"/>
</dbReference>
<dbReference type="AlphaFoldDB" id="A0A848IV14"/>
<evidence type="ECO:0000256" key="8">
    <source>
        <dbReference type="RuleBase" id="RU363013"/>
    </source>
</evidence>
<feature type="binding site" evidence="7">
    <location>
        <begin position="9"/>
        <end position="11"/>
    </location>
    <ligand>
        <name>substrate</name>
    </ligand>
</feature>
<name>A0A848IV14_9BACT</name>
<sequence>MRKKIVAGNWKMNLLPEEGKILTSEIVNMAADEVPGDVTLVICPPYIHLDNVRKLIGDQDKVFMGAQNCHSEDSGAYTGEISAPMLKAMGAKYVILGHSERREYFSESDEFLAKKTDKVLSEGLTPIFCCGESLEQREGGDFVEFVTGQLTNSLFHLSAEEFSKIVIAYEPIWAIGTGLTASPEQAQEMHAAIRKHIAGKYGEEIANNISILYGGSCKPDNAKEIFACADVDGGLIGGASLKSRDFVDIAKSY</sequence>
<dbReference type="NCBIfam" id="TIGR00419">
    <property type="entry name" value="tim"/>
    <property type="match status" value="1"/>
</dbReference>
<dbReference type="GO" id="GO:0006096">
    <property type="term" value="P:glycolytic process"/>
    <property type="evidence" value="ECO:0007669"/>
    <property type="project" value="UniProtKB-UniRule"/>
</dbReference>
<evidence type="ECO:0000313" key="9">
    <source>
        <dbReference type="EMBL" id="NMM47071.1"/>
    </source>
</evidence>
<evidence type="ECO:0000256" key="6">
    <source>
        <dbReference type="ARBA" id="ARBA00023235"/>
    </source>
</evidence>
<keyword evidence="6 7" id="KW-0413">Isomerase</keyword>
<dbReference type="PANTHER" id="PTHR21139">
    <property type="entry name" value="TRIOSEPHOSPHATE ISOMERASE"/>
    <property type="match status" value="1"/>
</dbReference>
<evidence type="ECO:0000256" key="5">
    <source>
        <dbReference type="ARBA" id="ARBA00023152"/>
    </source>
</evidence>
<comment type="subcellular location">
    <subcellularLocation>
        <location evidence="7 8">Cytoplasm</location>
    </subcellularLocation>
</comment>
<dbReference type="EC" id="5.3.1.1" evidence="7 8"/>
<dbReference type="HAMAP" id="MF_00147_B">
    <property type="entry name" value="TIM_B"/>
    <property type="match status" value="1"/>
</dbReference>
<evidence type="ECO:0000256" key="7">
    <source>
        <dbReference type="HAMAP-Rule" id="MF_00147"/>
    </source>
</evidence>
<dbReference type="Pfam" id="PF00121">
    <property type="entry name" value="TIM"/>
    <property type="match status" value="1"/>
</dbReference>
<dbReference type="GO" id="GO:0019563">
    <property type="term" value="P:glycerol catabolic process"/>
    <property type="evidence" value="ECO:0007669"/>
    <property type="project" value="TreeGrafter"/>
</dbReference>
<keyword evidence="3 7" id="KW-0312">Gluconeogenesis</keyword>
<feature type="binding site" evidence="7">
    <location>
        <begin position="237"/>
        <end position="238"/>
    </location>
    <ligand>
        <name>substrate</name>
    </ligand>
</feature>
<dbReference type="InterPro" id="IPR035990">
    <property type="entry name" value="TIM_sf"/>
</dbReference>
<comment type="pathway">
    <text evidence="1 7 8">Carbohydrate degradation; glycolysis; D-glyceraldehyde 3-phosphate from glycerone phosphate: step 1/1.</text>
</comment>
<dbReference type="GO" id="GO:0006094">
    <property type="term" value="P:gluconeogenesis"/>
    <property type="evidence" value="ECO:0007669"/>
    <property type="project" value="UniProtKB-UniRule"/>
</dbReference>
<evidence type="ECO:0000256" key="1">
    <source>
        <dbReference type="ARBA" id="ARBA00004680"/>
    </source>
</evidence>